<accession>A0A0F9G5P4</accession>
<reference evidence="1" key="1">
    <citation type="journal article" date="2015" name="Nature">
        <title>Complex archaea that bridge the gap between prokaryotes and eukaryotes.</title>
        <authorList>
            <person name="Spang A."/>
            <person name="Saw J.H."/>
            <person name="Jorgensen S.L."/>
            <person name="Zaremba-Niedzwiedzka K."/>
            <person name="Martijn J."/>
            <person name="Lind A.E."/>
            <person name="van Eijk R."/>
            <person name="Schleper C."/>
            <person name="Guy L."/>
            <person name="Ettema T.J."/>
        </authorList>
    </citation>
    <scope>NUCLEOTIDE SEQUENCE</scope>
</reference>
<dbReference type="EMBL" id="LAZR01019033">
    <property type="protein sequence ID" value="KKL94038.1"/>
    <property type="molecule type" value="Genomic_DNA"/>
</dbReference>
<protein>
    <submittedName>
        <fullName evidence="1">Uncharacterized protein</fullName>
    </submittedName>
</protein>
<organism evidence="1">
    <name type="scientific">marine sediment metagenome</name>
    <dbReference type="NCBI Taxonomy" id="412755"/>
    <lineage>
        <taxon>unclassified sequences</taxon>
        <taxon>metagenomes</taxon>
        <taxon>ecological metagenomes</taxon>
    </lineage>
</organism>
<gene>
    <name evidence="1" type="ORF">LCGC14_1868710</name>
</gene>
<proteinExistence type="predicted"/>
<sequence>MVNKTTLSKLNKLLRICNSNTYPVNGDYRVIGDYIKYANQHGNITADMMRECNELYKKYKVDILCSELKNVTDYERYKRSSIDFATEYLCDWSNDFHIDCHYTIES</sequence>
<name>A0A0F9G5P4_9ZZZZ</name>
<dbReference type="AlphaFoldDB" id="A0A0F9G5P4"/>
<comment type="caution">
    <text evidence="1">The sequence shown here is derived from an EMBL/GenBank/DDBJ whole genome shotgun (WGS) entry which is preliminary data.</text>
</comment>
<evidence type="ECO:0000313" key="1">
    <source>
        <dbReference type="EMBL" id="KKL94038.1"/>
    </source>
</evidence>